<dbReference type="AlphaFoldDB" id="A0A1B6F0V3"/>
<name>A0A1B6F0V3_9HEMI</name>
<organism evidence="5">
    <name type="scientific">Cuerna arida</name>
    <dbReference type="NCBI Taxonomy" id="1464854"/>
    <lineage>
        <taxon>Eukaryota</taxon>
        <taxon>Metazoa</taxon>
        <taxon>Ecdysozoa</taxon>
        <taxon>Arthropoda</taxon>
        <taxon>Hexapoda</taxon>
        <taxon>Insecta</taxon>
        <taxon>Pterygota</taxon>
        <taxon>Neoptera</taxon>
        <taxon>Paraneoptera</taxon>
        <taxon>Hemiptera</taxon>
        <taxon>Auchenorrhyncha</taxon>
        <taxon>Membracoidea</taxon>
        <taxon>Cicadellidae</taxon>
        <taxon>Cicadellinae</taxon>
        <taxon>Proconiini</taxon>
        <taxon>Cuerna</taxon>
    </lineage>
</organism>
<keyword evidence="2" id="KW-1133">Transmembrane helix</keyword>
<keyword evidence="3" id="KW-0732">Signal</keyword>
<dbReference type="Gene3D" id="2.60.40.10">
    <property type="entry name" value="Immunoglobulins"/>
    <property type="match status" value="1"/>
</dbReference>
<dbReference type="InterPro" id="IPR007110">
    <property type="entry name" value="Ig-like_dom"/>
</dbReference>
<dbReference type="SUPFAM" id="SSF48726">
    <property type="entry name" value="Immunoglobulin"/>
    <property type="match status" value="1"/>
</dbReference>
<evidence type="ECO:0000256" key="3">
    <source>
        <dbReference type="SAM" id="SignalP"/>
    </source>
</evidence>
<feature type="signal peptide" evidence="3">
    <location>
        <begin position="1"/>
        <end position="18"/>
    </location>
</feature>
<evidence type="ECO:0000256" key="2">
    <source>
        <dbReference type="SAM" id="Phobius"/>
    </source>
</evidence>
<feature type="domain" description="Ig-like" evidence="4">
    <location>
        <begin position="14"/>
        <end position="107"/>
    </location>
</feature>
<keyword evidence="2" id="KW-0472">Membrane</keyword>
<feature type="chain" id="PRO_5008582510" description="Ig-like domain-containing protein" evidence="3">
    <location>
        <begin position="19"/>
        <end position="212"/>
    </location>
</feature>
<dbReference type="InterPro" id="IPR003599">
    <property type="entry name" value="Ig_sub"/>
</dbReference>
<dbReference type="InterPro" id="IPR036179">
    <property type="entry name" value="Ig-like_dom_sf"/>
</dbReference>
<evidence type="ECO:0000313" key="5">
    <source>
        <dbReference type="EMBL" id="JAS43926.1"/>
    </source>
</evidence>
<feature type="region of interest" description="Disordered" evidence="1">
    <location>
        <begin position="162"/>
        <end position="212"/>
    </location>
</feature>
<dbReference type="InterPro" id="IPR013783">
    <property type="entry name" value="Ig-like_fold"/>
</dbReference>
<keyword evidence="2" id="KW-0812">Transmembrane</keyword>
<accession>A0A1B6F0V3</accession>
<dbReference type="SMART" id="SM00409">
    <property type="entry name" value="IG"/>
    <property type="match status" value="1"/>
</dbReference>
<feature type="compositionally biased region" description="Polar residues" evidence="1">
    <location>
        <begin position="173"/>
        <end position="188"/>
    </location>
</feature>
<feature type="transmembrane region" description="Helical" evidence="2">
    <location>
        <begin position="126"/>
        <end position="150"/>
    </location>
</feature>
<protein>
    <recommendedName>
        <fullName evidence="4">Ig-like domain-containing protein</fullName>
    </recommendedName>
</protein>
<reference evidence="5" key="1">
    <citation type="submission" date="2015-11" db="EMBL/GenBank/DDBJ databases">
        <title>De novo transcriptome assembly of four potential Pierce s Disease insect vectors from Arizona vineyards.</title>
        <authorList>
            <person name="Tassone E.E."/>
        </authorList>
    </citation>
    <scope>NUCLEOTIDE SEQUENCE</scope>
</reference>
<evidence type="ECO:0000256" key="1">
    <source>
        <dbReference type="SAM" id="MobiDB-lite"/>
    </source>
</evidence>
<proteinExistence type="predicted"/>
<dbReference type="PROSITE" id="PS50835">
    <property type="entry name" value="IG_LIKE"/>
    <property type="match status" value="1"/>
</dbReference>
<gene>
    <name evidence="5" type="ORF">g.38801</name>
</gene>
<evidence type="ECO:0000259" key="4">
    <source>
        <dbReference type="PROSITE" id="PS50835"/>
    </source>
</evidence>
<sequence length="212" mass="24112">MYALAFLLIVAVVPLTWAVTLVQEVSLGDTAILKCPSNDENHRFQFWQLHTENLVISPTNHYNKDKYKYDVLTGKLHIRGVSSNEHGLYTCVCKHITDNSFFSETVELLVKRDWEDVYETDPFTNVFRITMTVVLLIILAALVFVIYNTWLDRTARFRALATDEESPDEAGSSHRTPGTNLRPLTSLDSHGLDTELPRPPSFTDIRLNNTGI</sequence>
<dbReference type="EMBL" id="GECZ01025843">
    <property type="protein sequence ID" value="JAS43926.1"/>
    <property type="molecule type" value="Transcribed_RNA"/>
</dbReference>